<reference evidence="3" key="1">
    <citation type="journal article" date="2019" name="Int. J. Syst. Evol. Microbiol.">
        <title>The Global Catalogue of Microorganisms (GCM) 10K type strain sequencing project: providing services to taxonomists for standard genome sequencing and annotation.</title>
        <authorList>
            <consortium name="The Broad Institute Genomics Platform"/>
            <consortium name="The Broad Institute Genome Sequencing Center for Infectious Disease"/>
            <person name="Wu L."/>
            <person name="Ma J."/>
        </authorList>
    </citation>
    <scope>NUCLEOTIDE SEQUENCE [LARGE SCALE GENOMIC DNA]</scope>
    <source>
        <strain evidence="3">JCM 16703</strain>
    </source>
</reference>
<sequence>MKTHHGWTYTPVDANDTSGPPGTGGASYLWTSPHGQHYLRTTTGTTRLTTTA</sequence>
<protein>
    <submittedName>
        <fullName evidence="2">Uncharacterized protein</fullName>
    </submittedName>
</protein>
<dbReference type="Proteomes" id="UP001501495">
    <property type="component" value="Unassembled WGS sequence"/>
</dbReference>
<proteinExistence type="predicted"/>
<feature type="region of interest" description="Disordered" evidence="1">
    <location>
        <begin position="1"/>
        <end position="32"/>
    </location>
</feature>
<comment type="caution">
    <text evidence="2">The sequence shown here is derived from an EMBL/GenBank/DDBJ whole genome shotgun (WGS) entry which is preliminary data.</text>
</comment>
<name>A0ABP7XWH9_9ACTN</name>
<accession>A0ABP7XWH9</accession>
<evidence type="ECO:0000313" key="3">
    <source>
        <dbReference type="Proteomes" id="UP001501495"/>
    </source>
</evidence>
<evidence type="ECO:0000313" key="2">
    <source>
        <dbReference type="EMBL" id="GAA4126893.1"/>
    </source>
</evidence>
<evidence type="ECO:0000256" key="1">
    <source>
        <dbReference type="SAM" id="MobiDB-lite"/>
    </source>
</evidence>
<gene>
    <name evidence="2" type="ORF">GCM10022215_36960</name>
</gene>
<keyword evidence="3" id="KW-1185">Reference proteome</keyword>
<dbReference type="EMBL" id="BAAAZH010000028">
    <property type="protein sequence ID" value="GAA4126893.1"/>
    <property type="molecule type" value="Genomic_DNA"/>
</dbReference>
<dbReference type="RefSeq" id="WP_344734955.1">
    <property type="nucleotide sequence ID" value="NZ_BAAAZH010000028.1"/>
</dbReference>
<organism evidence="2 3">
    <name type="scientific">Nocardioides fonticola</name>
    <dbReference type="NCBI Taxonomy" id="450363"/>
    <lineage>
        <taxon>Bacteria</taxon>
        <taxon>Bacillati</taxon>
        <taxon>Actinomycetota</taxon>
        <taxon>Actinomycetes</taxon>
        <taxon>Propionibacteriales</taxon>
        <taxon>Nocardioidaceae</taxon>
        <taxon>Nocardioides</taxon>
    </lineage>
</organism>